<dbReference type="EMBL" id="LAZR01051182">
    <property type="protein sequence ID" value="KKK85709.1"/>
    <property type="molecule type" value="Genomic_DNA"/>
</dbReference>
<sequence length="125" mass="14142">MSEHKEQVALFETNCPNCKSNDVYVLVRNPNVITSGSHGCRVCGHQWSEYLRSLPATPTIDSITWPDRGQSGKPVLFVRILEEELDLDYEQIVGVIKALEDTCPSCRDTDTSCRCNNDEIEDEKH</sequence>
<comment type="caution">
    <text evidence="1">The sequence shown here is derived from an EMBL/GenBank/DDBJ whole genome shotgun (WGS) entry which is preliminary data.</text>
</comment>
<protein>
    <submittedName>
        <fullName evidence="1">Uncharacterized protein</fullName>
    </submittedName>
</protein>
<evidence type="ECO:0000313" key="1">
    <source>
        <dbReference type="EMBL" id="KKK85709.1"/>
    </source>
</evidence>
<gene>
    <name evidence="1" type="ORF">LCGC14_2770570</name>
</gene>
<dbReference type="AlphaFoldDB" id="A0A0F9B504"/>
<reference evidence="1" key="1">
    <citation type="journal article" date="2015" name="Nature">
        <title>Complex archaea that bridge the gap between prokaryotes and eukaryotes.</title>
        <authorList>
            <person name="Spang A."/>
            <person name="Saw J.H."/>
            <person name="Jorgensen S.L."/>
            <person name="Zaremba-Niedzwiedzka K."/>
            <person name="Martijn J."/>
            <person name="Lind A.E."/>
            <person name="van Eijk R."/>
            <person name="Schleper C."/>
            <person name="Guy L."/>
            <person name="Ettema T.J."/>
        </authorList>
    </citation>
    <scope>NUCLEOTIDE SEQUENCE</scope>
</reference>
<name>A0A0F9B504_9ZZZZ</name>
<accession>A0A0F9B504</accession>
<organism evidence="1">
    <name type="scientific">marine sediment metagenome</name>
    <dbReference type="NCBI Taxonomy" id="412755"/>
    <lineage>
        <taxon>unclassified sequences</taxon>
        <taxon>metagenomes</taxon>
        <taxon>ecological metagenomes</taxon>
    </lineage>
</organism>
<proteinExistence type="predicted"/>